<gene>
    <name evidence="1" type="ORF">AKJ51_01550</name>
</gene>
<reference evidence="1 2" key="1">
    <citation type="journal article" date="2016" name="Sci. Rep.">
        <title>Metabolic traits of an uncultured archaeal lineage -MSBL1- from brine pools of the Red Sea.</title>
        <authorList>
            <person name="Mwirichia R."/>
            <person name="Alam I."/>
            <person name="Rashid M."/>
            <person name="Vinu M."/>
            <person name="Ba-Alawi W."/>
            <person name="Anthony Kamau A."/>
            <person name="Kamanda Ngugi D."/>
            <person name="Goker M."/>
            <person name="Klenk H.P."/>
            <person name="Bajic V."/>
            <person name="Stingl U."/>
        </authorList>
    </citation>
    <scope>NUCLEOTIDE SEQUENCE [LARGE SCALE GENOMIC DNA]</scope>
    <source>
        <strain evidence="1">SCGC-AAA382A20</strain>
    </source>
</reference>
<proteinExistence type="predicted"/>
<name>A0A133VLK1_9EURY</name>
<dbReference type="AlphaFoldDB" id="A0A133VLK1"/>
<keyword evidence="2" id="KW-1185">Reference proteome</keyword>
<evidence type="ECO:0000313" key="2">
    <source>
        <dbReference type="Proteomes" id="UP000070263"/>
    </source>
</evidence>
<dbReference type="EMBL" id="LHYE01000010">
    <property type="protein sequence ID" value="KXB07336.1"/>
    <property type="molecule type" value="Genomic_DNA"/>
</dbReference>
<accession>A0A133VLK1</accession>
<protein>
    <submittedName>
        <fullName evidence="1">Uncharacterized protein</fullName>
    </submittedName>
</protein>
<comment type="caution">
    <text evidence="1">The sequence shown here is derived from an EMBL/GenBank/DDBJ whole genome shotgun (WGS) entry which is preliminary data.</text>
</comment>
<dbReference type="Proteomes" id="UP000070263">
    <property type="component" value="Unassembled WGS sequence"/>
</dbReference>
<sequence>MARVKSPINKAGTDGIIREKTMRNQIGKEVVSYLTVAFRRLLLGIIQADNDTIKPNSEAILRKKHVKEAIKTLDENYGLRGILKLETEPNPVTVDLEKSGKQVDLVIRLSLEGRED</sequence>
<evidence type="ECO:0000313" key="1">
    <source>
        <dbReference type="EMBL" id="KXB07336.1"/>
    </source>
</evidence>
<organism evidence="1 2">
    <name type="scientific">candidate division MSBL1 archaeon SCGC-AAA382A20</name>
    <dbReference type="NCBI Taxonomy" id="1698280"/>
    <lineage>
        <taxon>Archaea</taxon>
        <taxon>Methanobacteriati</taxon>
        <taxon>Methanobacteriota</taxon>
        <taxon>candidate division MSBL1</taxon>
    </lineage>
</organism>